<evidence type="ECO:0000256" key="3">
    <source>
        <dbReference type="ARBA" id="ARBA00022692"/>
    </source>
</evidence>
<dbReference type="GO" id="GO:0016020">
    <property type="term" value="C:membrane"/>
    <property type="evidence" value="ECO:0007669"/>
    <property type="project" value="UniProtKB-SubCell"/>
</dbReference>
<evidence type="ECO:0000256" key="6">
    <source>
        <dbReference type="ARBA" id="ARBA00023273"/>
    </source>
</evidence>
<evidence type="ECO:0000256" key="1">
    <source>
        <dbReference type="ARBA" id="ARBA00004138"/>
    </source>
</evidence>
<feature type="transmembrane region" description="Helical" evidence="7">
    <location>
        <begin position="21"/>
        <end position="39"/>
    </location>
</feature>
<evidence type="ECO:0000256" key="4">
    <source>
        <dbReference type="ARBA" id="ARBA00022989"/>
    </source>
</evidence>
<keyword evidence="3 7" id="KW-0812">Transmembrane</keyword>
<organism evidence="8">
    <name type="scientific">Stegastes partitus</name>
    <name type="common">bicolor damselfish</name>
    <dbReference type="NCBI Taxonomy" id="144197"/>
    <lineage>
        <taxon>Eukaryota</taxon>
        <taxon>Metazoa</taxon>
        <taxon>Chordata</taxon>
        <taxon>Craniata</taxon>
        <taxon>Vertebrata</taxon>
        <taxon>Euteleostomi</taxon>
        <taxon>Actinopterygii</taxon>
        <taxon>Neopterygii</taxon>
        <taxon>Teleostei</taxon>
        <taxon>Neoteleostei</taxon>
        <taxon>Acanthomorphata</taxon>
        <taxon>Ovalentaria</taxon>
        <taxon>Pomacentridae</taxon>
        <taxon>Stegastes</taxon>
    </lineage>
</organism>
<dbReference type="STRING" id="144197.ENSSPAP00000014917"/>
<reference evidence="8" key="1">
    <citation type="submission" date="2023-09" db="UniProtKB">
        <authorList>
            <consortium name="Ensembl"/>
        </authorList>
    </citation>
    <scope>IDENTIFICATION</scope>
</reference>
<feature type="transmembrane region" description="Helical" evidence="7">
    <location>
        <begin position="45"/>
        <end position="71"/>
    </location>
</feature>
<keyword evidence="4 7" id="KW-1133">Transmembrane helix</keyword>
<accession>A0A3B5AU12</accession>
<dbReference type="PANTHER" id="PTHR13531">
    <property type="entry name" value="GEO07735P1-RELATED-RELATED"/>
    <property type="match status" value="1"/>
</dbReference>
<keyword evidence="5 7" id="KW-0472">Membrane</keyword>
<dbReference type="PANTHER" id="PTHR13531:SF8">
    <property type="entry name" value="TRANSMEMBRANE PROTEIN 80"/>
    <property type="match status" value="1"/>
</dbReference>
<dbReference type="Ensembl" id="ENSSPAT00000015160.1">
    <property type="protein sequence ID" value="ENSSPAP00000014917.1"/>
    <property type="gene ID" value="ENSSPAG00000011243.1"/>
</dbReference>
<name>A0A3B5AU12_9TELE</name>
<dbReference type="AlphaFoldDB" id="A0A3B5AU12"/>
<dbReference type="GO" id="GO:1905515">
    <property type="term" value="P:non-motile cilium assembly"/>
    <property type="evidence" value="ECO:0007669"/>
    <property type="project" value="TreeGrafter"/>
</dbReference>
<proteinExistence type="predicted"/>
<dbReference type="GO" id="GO:0035869">
    <property type="term" value="C:ciliary transition zone"/>
    <property type="evidence" value="ECO:0007669"/>
    <property type="project" value="TreeGrafter"/>
</dbReference>
<protein>
    <recommendedName>
        <fullName evidence="9">Transmembrane protein 80</fullName>
    </recommendedName>
</protein>
<evidence type="ECO:0008006" key="9">
    <source>
        <dbReference type="Google" id="ProtNLM"/>
    </source>
</evidence>
<evidence type="ECO:0000256" key="5">
    <source>
        <dbReference type="ARBA" id="ARBA00023136"/>
    </source>
</evidence>
<comment type="subcellular location">
    <subcellularLocation>
        <location evidence="1">Cell projection</location>
        <location evidence="1">Cilium</location>
    </subcellularLocation>
    <subcellularLocation>
        <location evidence="2">Membrane</location>
        <topology evidence="2">Multi-pass membrane protein</topology>
    </subcellularLocation>
</comment>
<dbReference type="GeneTree" id="ENSGT00940000178914"/>
<evidence type="ECO:0000256" key="2">
    <source>
        <dbReference type="ARBA" id="ARBA00004141"/>
    </source>
</evidence>
<dbReference type="Ensembl" id="ENSSPAT00000024755.1">
    <property type="protein sequence ID" value="ENSSPAP00000024355.1"/>
    <property type="gene ID" value="ENSSPAG00000018405.1"/>
</dbReference>
<dbReference type="Pfam" id="PF09799">
    <property type="entry name" value="Transmemb_17"/>
    <property type="match status" value="1"/>
</dbReference>
<evidence type="ECO:0000256" key="7">
    <source>
        <dbReference type="SAM" id="Phobius"/>
    </source>
</evidence>
<feature type="transmembrane region" description="Helical" evidence="7">
    <location>
        <begin position="83"/>
        <end position="103"/>
    </location>
</feature>
<sequence>MSSVCRQFKSGFWTLRSHCMCNTPVYFVLYFLFTLSLIIRKSLLLSYPADAVLCDVGLLFLLAALEFLHFFSGVKGNLAESEGYILANLVVTGTTILLTVYFLVWQTYVMRADVIISSILVVVYGLDGFLAFSTLARLASCLNFNSKYLMSDKPWCSTRSTVSVLVY</sequence>
<keyword evidence="6" id="KW-0966">Cell projection</keyword>
<feature type="transmembrane region" description="Helical" evidence="7">
    <location>
        <begin position="115"/>
        <end position="139"/>
    </location>
</feature>
<dbReference type="InterPro" id="IPR019184">
    <property type="entry name" value="Uncharacterised_TM-17"/>
</dbReference>
<evidence type="ECO:0000313" key="8">
    <source>
        <dbReference type="Ensembl" id="ENSSPAP00000024355.1"/>
    </source>
</evidence>